<accession>A0A1M5IRT8</accession>
<dbReference type="Proteomes" id="UP000190675">
    <property type="component" value="Chromosome I"/>
</dbReference>
<feature type="region of interest" description="Disordered" evidence="1">
    <location>
        <begin position="1"/>
        <end position="28"/>
    </location>
</feature>
<proteinExistence type="predicted"/>
<evidence type="ECO:0000313" key="2">
    <source>
        <dbReference type="EMBL" id="SHG31037.1"/>
    </source>
</evidence>
<dbReference type="EMBL" id="LT670818">
    <property type="protein sequence ID" value="SHG31037.1"/>
    <property type="molecule type" value="Genomic_DNA"/>
</dbReference>
<dbReference type="AlphaFoldDB" id="A0A1M5IRT8"/>
<dbReference type="InterPro" id="IPR011008">
    <property type="entry name" value="Dimeric_a/b-barrel"/>
</dbReference>
<evidence type="ECO:0000313" key="3">
    <source>
        <dbReference type="Proteomes" id="UP000190675"/>
    </source>
</evidence>
<sequence length="120" mass="13042">MSRRPLTQALHDPLGPFKGAPSDEPRRPSIPPLACVFTTYERFVDRVAMDAHNNSDVVARFFGIAKPILDGDVVLVAAAELSAKSLPATEKSSGCLIREMRQLAVKPERYPPACGQTPGR</sequence>
<reference evidence="2 3" key="1">
    <citation type="submission" date="2016-11" db="EMBL/GenBank/DDBJ databases">
        <authorList>
            <person name="Jaros S."/>
            <person name="Januszkiewicz K."/>
            <person name="Wedrychowicz H."/>
        </authorList>
    </citation>
    <scope>NUCLEOTIDE SEQUENCE [LARGE SCALE GENOMIC DNA]</scope>
    <source>
        <strain evidence="2 3">GAS242</strain>
    </source>
</reference>
<gene>
    <name evidence="2" type="ORF">SAMN05444169_1761</name>
</gene>
<dbReference type="SUPFAM" id="SSF54909">
    <property type="entry name" value="Dimeric alpha+beta barrel"/>
    <property type="match status" value="1"/>
</dbReference>
<name>A0A1M5IRT8_9BRAD</name>
<protein>
    <submittedName>
        <fullName evidence="2">Uncharacterized protein</fullName>
    </submittedName>
</protein>
<organism evidence="2 3">
    <name type="scientific">Bradyrhizobium erythrophlei</name>
    <dbReference type="NCBI Taxonomy" id="1437360"/>
    <lineage>
        <taxon>Bacteria</taxon>
        <taxon>Pseudomonadati</taxon>
        <taxon>Pseudomonadota</taxon>
        <taxon>Alphaproteobacteria</taxon>
        <taxon>Hyphomicrobiales</taxon>
        <taxon>Nitrobacteraceae</taxon>
        <taxon>Bradyrhizobium</taxon>
    </lineage>
</organism>
<evidence type="ECO:0000256" key="1">
    <source>
        <dbReference type="SAM" id="MobiDB-lite"/>
    </source>
</evidence>